<comment type="caution">
    <text evidence="1">The sequence shown here is derived from an EMBL/GenBank/DDBJ whole genome shotgun (WGS) entry which is preliminary data.</text>
</comment>
<gene>
    <name evidence="1" type="ORF">HLUCCX14_17645</name>
</gene>
<proteinExistence type="predicted"/>
<evidence type="ECO:0000313" key="2">
    <source>
        <dbReference type="Proteomes" id="UP000050416"/>
    </source>
</evidence>
<dbReference type="STRING" id="1305731.GCA_000934705_02437"/>
<sequence length="212" mass="23673">MKWATLVLILLNLVVWSAPGWLEPAAFKSSATGMLPRVSSLKVDPVSVVSPEPEIQCLRIGWFDSREEAASLAQQLNQEFSVQEVERELSSLNWVMIPPQPRDVALAQFRELYTQGVESYVVSEGEYRNAISLGLFESRAAAESVLEEKMRQNLNVVLVNFPRNRIGYALVLGVEPHRETEMVQAVEAESHGRFDFVEISACEGVASPEKNP</sequence>
<name>A0A0P7Y8M0_9GAMM</name>
<dbReference type="Proteomes" id="UP000050416">
    <property type="component" value="Unassembled WGS sequence"/>
</dbReference>
<dbReference type="AlphaFoldDB" id="A0A0P7Y8M0"/>
<dbReference type="EMBL" id="LJZQ01000048">
    <property type="protein sequence ID" value="KPQ26621.1"/>
    <property type="molecule type" value="Genomic_DNA"/>
</dbReference>
<protein>
    <recommendedName>
        <fullName evidence="3">SPOR domain-containing protein</fullName>
    </recommendedName>
</protein>
<evidence type="ECO:0000313" key="1">
    <source>
        <dbReference type="EMBL" id="KPQ26621.1"/>
    </source>
</evidence>
<dbReference type="OrthoDB" id="6193567at2"/>
<evidence type="ECO:0008006" key="3">
    <source>
        <dbReference type="Google" id="ProtNLM"/>
    </source>
</evidence>
<dbReference type="PATRIC" id="fig|1305731.5.peg.722"/>
<reference evidence="1 2" key="1">
    <citation type="submission" date="2015-09" db="EMBL/GenBank/DDBJ databases">
        <title>Identification and resolution of microdiversity through metagenomic sequencing of parallel consortia.</title>
        <authorList>
            <person name="Nelson W.C."/>
            <person name="Romine M.F."/>
            <person name="Lindemann S.R."/>
        </authorList>
    </citation>
    <scope>NUCLEOTIDE SEQUENCE [LARGE SCALE GENOMIC DNA]</scope>
    <source>
        <strain evidence="1">HL-55</strain>
    </source>
</reference>
<accession>A0A0P7Y8M0</accession>
<organism evidence="1 2">
    <name type="scientific">Marinobacter excellens HL-55</name>
    <dbReference type="NCBI Taxonomy" id="1305731"/>
    <lineage>
        <taxon>Bacteria</taxon>
        <taxon>Pseudomonadati</taxon>
        <taxon>Pseudomonadota</taxon>
        <taxon>Gammaproteobacteria</taxon>
        <taxon>Pseudomonadales</taxon>
        <taxon>Marinobacteraceae</taxon>
        <taxon>Marinobacter</taxon>
    </lineage>
</organism>